<dbReference type="EMBL" id="OCTN01000001">
    <property type="protein sequence ID" value="SOH92587.1"/>
    <property type="molecule type" value="Genomic_DNA"/>
</dbReference>
<dbReference type="RefSeq" id="WP_097928159.1">
    <property type="nucleotide sequence ID" value="NZ_OCTN01000001.1"/>
</dbReference>
<protein>
    <submittedName>
        <fullName evidence="2">Aspartyl-tRNA(Asn)/glutamyl-tRNA(Gln) amidotransferase subunit A</fullName>
    </submittedName>
</protein>
<organism evidence="2 3">
    <name type="scientific">Pontivivens marinum</name>
    <dbReference type="NCBI Taxonomy" id="1690039"/>
    <lineage>
        <taxon>Bacteria</taxon>
        <taxon>Pseudomonadati</taxon>
        <taxon>Pseudomonadota</taxon>
        <taxon>Alphaproteobacteria</taxon>
        <taxon>Rhodobacterales</taxon>
        <taxon>Paracoccaceae</taxon>
        <taxon>Pontivivens</taxon>
    </lineage>
</organism>
<dbReference type="Pfam" id="PF01425">
    <property type="entry name" value="Amidase"/>
    <property type="match status" value="1"/>
</dbReference>
<dbReference type="AlphaFoldDB" id="A0A2C9CMZ8"/>
<dbReference type="InterPro" id="IPR036928">
    <property type="entry name" value="AS_sf"/>
</dbReference>
<dbReference type="SUPFAM" id="SSF75304">
    <property type="entry name" value="Amidase signature (AS) enzymes"/>
    <property type="match status" value="1"/>
</dbReference>
<dbReference type="InterPro" id="IPR000120">
    <property type="entry name" value="Amidase"/>
</dbReference>
<gene>
    <name evidence="2" type="ORF">SAMN06273572_101435</name>
</gene>
<dbReference type="PANTHER" id="PTHR11895:SF176">
    <property type="entry name" value="AMIDASE AMID-RELATED"/>
    <property type="match status" value="1"/>
</dbReference>
<evidence type="ECO:0000313" key="2">
    <source>
        <dbReference type="EMBL" id="SOH92587.1"/>
    </source>
</evidence>
<evidence type="ECO:0000259" key="1">
    <source>
        <dbReference type="Pfam" id="PF01425"/>
    </source>
</evidence>
<keyword evidence="2" id="KW-0808">Transferase</keyword>
<sequence length="445" mass="46769">MTNELTHRTACDLGRAIGDGTVDAREVTDAFLDAMDTHADTPRIYVRATRDRAMAEADAARHRARTNTRKGILDGVPLSWKDLFNTAGTETEAGTDLLKGNIPTTDAQVLRNATLGGSICLGKTHMTELAFAGLGYNPITATPPNVNDPKLAPGGSSSGAATSVAFGLAAAGIGSDTGGSVRVPSAWNNLVGLKTTAPRLSLKGAVPLCRFFDTVGPLCRTVEDAAALLALLDGTTAPDLTGADVRGQRFLVLENVALEDIRDAPRDAFEDAINRIAAAGGQIVRGSVEAVSHAMLLSALLFSPDAYATQGELIESAPHLMFPEILDRFRAGAEVSAVQYLRARASLAELRAEYMAATAAYDAVLIPTAPITAPEVAKLAADNDYYRAENLMALRNTRIGNLMGTCALQLPTGTPMCGITAMRGPMQEEALLRVGAGLERALAVR</sequence>
<dbReference type="InterPro" id="IPR023631">
    <property type="entry name" value="Amidase_dom"/>
</dbReference>
<reference evidence="3" key="1">
    <citation type="submission" date="2017-09" db="EMBL/GenBank/DDBJ databases">
        <authorList>
            <person name="Varghese N."/>
            <person name="Submissions S."/>
        </authorList>
    </citation>
    <scope>NUCLEOTIDE SEQUENCE [LARGE SCALE GENOMIC DNA]</scope>
    <source>
        <strain evidence="3">C7</strain>
    </source>
</reference>
<dbReference type="GO" id="GO:0016740">
    <property type="term" value="F:transferase activity"/>
    <property type="evidence" value="ECO:0007669"/>
    <property type="project" value="UniProtKB-KW"/>
</dbReference>
<dbReference type="PROSITE" id="PS00571">
    <property type="entry name" value="AMIDASES"/>
    <property type="match status" value="1"/>
</dbReference>
<keyword evidence="3" id="KW-1185">Reference proteome</keyword>
<dbReference type="Proteomes" id="UP000220034">
    <property type="component" value="Unassembled WGS sequence"/>
</dbReference>
<proteinExistence type="predicted"/>
<evidence type="ECO:0000313" key="3">
    <source>
        <dbReference type="Proteomes" id="UP000220034"/>
    </source>
</evidence>
<dbReference type="Gene3D" id="3.90.1300.10">
    <property type="entry name" value="Amidase signature (AS) domain"/>
    <property type="match status" value="1"/>
</dbReference>
<dbReference type="PANTHER" id="PTHR11895">
    <property type="entry name" value="TRANSAMIDASE"/>
    <property type="match status" value="1"/>
</dbReference>
<dbReference type="OrthoDB" id="9811471at2"/>
<dbReference type="InterPro" id="IPR020556">
    <property type="entry name" value="Amidase_CS"/>
</dbReference>
<feature type="domain" description="Amidase" evidence="1">
    <location>
        <begin position="26"/>
        <end position="431"/>
    </location>
</feature>
<accession>A0A2C9CMZ8</accession>
<name>A0A2C9CMZ8_9RHOB</name>